<gene>
    <name evidence="2" type="ORF">NECAME_14676</name>
</gene>
<feature type="transmembrane region" description="Helical" evidence="1">
    <location>
        <begin position="86"/>
        <end position="105"/>
    </location>
</feature>
<keyword evidence="1" id="KW-0472">Membrane</keyword>
<keyword evidence="3" id="KW-1185">Reference proteome</keyword>
<evidence type="ECO:0000313" key="2">
    <source>
        <dbReference type="EMBL" id="ETN70560.1"/>
    </source>
</evidence>
<dbReference type="EMBL" id="KI668929">
    <property type="protein sequence ID" value="ETN70560.1"/>
    <property type="molecule type" value="Genomic_DNA"/>
</dbReference>
<dbReference type="Proteomes" id="UP000053676">
    <property type="component" value="Unassembled WGS sequence"/>
</dbReference>
<sequence length="150" mass="17520">MLRTLFVAGFAIQRRKMGGINWKDFCGGDLWHNPFPDGLPNLSVCFQHTVLVWVPVGFFWALFPFLVAQASLTSRKYSSLPWSPHLLLKIVVFLFMKLTSTVYNVKFDFKGLYNHRSRNTKEIWYGHVRNTPFVSCCFRHLRRTTVLSKC</sequence>
<keyword evidence="1" id="KW-1133">Transmembrane helix</keyword>
<keyword evidence="1" id="KW-0812">Transmembrane</keyword>
<accession>W2SLQ9</accession>
<name>W2SLQ9_NECAM</name>
<feature type="transmembrane region" description="Helical" evidence="1">
    <location>
        <begin position="50"/>
        <end position="74"/>
    </location>
</feature>
<protein>
    <submittedName>
        <fullName evidence="2">Uncharacterized protein</fullName>
    </submittedName>
</protein>
<evidence type="ECO:0000256" key="1">
    <source>
        <dbReference type="SAM" id="Phobius"/>
    </source>
</evidence>
<reference evidence="3" key="1">
    <citation type="journal article" date="2014" name="Nat. Genet.">
        <title>Genome of the human hookworm Necator americanus.</title>
        <authorList>
            <person name="Tang Y.T."/>
            <person name="Gao X."/>
            <person name="Rosa B.A."/>
            <person name="Abubucker S."/>
            <person name="Hallsworth-Pepin K."/>
            <person name="Martin J."/>
            <person name="Tyagi R."/>
            <person name="Heizer E."/>
            <person name="Zhang X."/>
            <person name="Bhonagiri-Palsikar V."/>
            <person name="Minx P."/>
            <person name="Warren W.C."/>
            <person name="Wang Q."/>
            <person name="Zhan B."/>
            <person name="Hotez P.J."/>
            <person name="Sternberg P.W."/>
            <person name="Dougall A."/>
            <person name="Gaze S.T."/>
            <person name="Mulvenna J."/>
            <person name="Sotillo J."/>
            <person name="Ranganathan S."/>
            <person name="Rabelo E.M."/>
            <person name="Wilson R.K."/>
            <person name="Felgner P.L."/>
            <person name="Bethony J."/>
            <person name="Hawdon J.M."/>
            <person name="Gasser R.B."/>
            <person name="Loukas A."/>
            <person name="Mitreva M."/>
        </authorList>
    </citation>
    <scope>NUCLEOTIDE SEQUENCE [LARGE SCALE GENOMIC DNA]</scope>
</reference>
<dbReference type="AlphaFoldDB" id="W2SLQ9"/>
<proteinExistence type="predicted"/>
<dbReference type="KEGG" id="nai:NECAME_14676"/>
<dbReference type="OrthoDB" id="6500128at2759"/>
<organism evidence="2 3">
    <name type="scientific">Necator americanus</name>
    <name type="common">Human hookworm</name>
    <dbReference type="NCBI Taxonomy" id="51031"/>
    <lineage>
        <taxon>Eukaryota</taxon>
        <taxon>Metazoa</taxon>
        <taxon>Ecdysozoa</taxon>
        <taxon>Nematoda</taxon>
        <taxon>Chromadorea</taxon>
        <taxon>Rhabditida</taxon>
        <taxon>Rhabditina</taxon>
        <taxon>Rhabditomorpha</taxon>
        <taxon>Strongyloidea</taxon>
        <taxon>Ancylostomatidae</taxon>
        <taxon>Bunostominae</taxon>
        <taxon>Necator</taxon>
    </lineage>
</organism>
<evidence type="ECO:0000313" key="3">
    <source>
        <dbReference type="Proteomes" id="UP000053676"/>
    </source>
</evidence>
<dbReference type="STRING" id="51031.W2SLQ9"/>